<dbReference type="InterPro" id="IPR013108">
    <property type="entry name" value="Amidohydro_3"/>
</dbReference>
<dbReference type="RefSeq" id="WP_308484947.1">
    <property type="nucleotide sequence ID" value="NZ_OY726398.1"/>
</dbReference>
<dbReference type="CDD" id="cd01297">
    <property type="entry name" value="D-aminoacylase"/>
    <property type="match status" value="1"/>
</dbReference>
<proteinExistence type="predicted"/>
<dbReference type="Pfam" id="PF07969">
    <property type="entry name" value="Amidohydro_3"/>
    <property type="match status" value="1"/>
</dbReference>
<dbReference type="Gene3D" id="2.30.40.10">
    <property type="entry name" value="Urease, subunit C, domain 1"/>
    <property type="match status" value="1"/>
</dbReference>
<keyword evidence="3" id="KW-1185">Reference proteome</keyword>
<reference evidence="2 3" key="1">
    <citation type="submission" date="2023-08" db="EMBL/GenBank/DDBJ databases">
        <authorList>
            <person name="Folkvardsen B D."/>
            <person name="Norman A."/>
        </authorList>
    </citation>
    <scope>NUCLEOTIDE SEQUENCE [LARGE SCALE GENOMIC DNA]</scope>
    <source>
        <strain evidence="2 3">Mu0102</strain>
    </source>
</reference>
<accession>A0ABM9M6B8</accession>
<dbReference type="SUPFAM" id="SSF51556">
    <property type="entry name" value="Metallo-dependent hydrolases"/>
    <property type="match status" value="1"/>
</dbReference>
<protein>
    <submittedName>
        <fullName evidence="2">Amidohydrolase family protein</fullName>
    </submittedName>
</protein>
<gene>
    <name evidence="2" type="ORF">MU0102_004314</name>
</gene>
<sequence length="587" mass="62653">MYDLTITGGTVVDGTGEQRYLADVGVRDGRIVAVQRRTGAGDPGLTGAAAETIDATGKVVAPGFVDIHTHYDGQVSWDSLLEPSSGHGVTTIVSGNCGVGFAPVRPGSEDWLIKLMEGVEDIPGTALTEGITWGWESYPEYLDVLDGKNFAVDVGSQVAHGAIRAYAMGERGARNEPATPDDIAAMSRLVQEAVEAGALGFSTSRTLAHRAMDGEPVPGTFAAEDELFGLGRAMAAGGRAVFELAPQGAAGEDIVAPKKELEWMQRLGAEIDRPVSFALIQVDADPNLWREQLDISAAAHQAGSALYPQIAARPFGMLLGFPGHHAFTHRPTYRRLKAQCSRAELAQRLAEPAVKAAILSEDDLPPDPSVQFDAMFALVQHSLHRIYDLGDPPDYEPTPDRAVAAIAAARGEDPLATLYDLMLEADAGAMLMLPFFNYADGNHDAIREMLTHPAGVLGLSDGGAHCGMICDASYPTYLLTHWARDRHRGDKLPLEYVVRKQCRDTAQLFGLGDRGVIEVGKKADINVIDMEALTLQPARMAYDLPAGGRRLLQGASGYVATIVSGTVTRRNGADTGARPGRLVRGAR</sequence>
<evidence type="ECO:0000259" key="1">
    <source>
        <dbReference type="Pfam" id="PF07969"/>
    </source>
</evidence>
<dbReference type="SUPFAM" id="SSF51338">
    <property type="entry name" value="Composite domain of metallo-dependent hydrolases"/>
    <property type="match status" value="1"/>
</dbReference>
<evidence type="ECO:0000313" key="2">
    <source>
        <dbReference type="EMBL" id="CAJ1510715.1"/>
    </source>
</evidence>
<dbReference type="EMBL" id="OY726398">
    <property type="protein sequence ID" value="CAJ1510715.1"/>
    <property type="molecule type" value="Genomic_DNA"/>
</dbReference>
<dbReference type="Gene3D" id="3.20.20.140">
    <property type="entry name" value="Metal-dependent hydrolases"/>
    <property type="match status" value="1"/>
</dbReference>
<dbReference type="PANTHER" id="PTHR11647">
    <property type="entry name" value="HYDRANTOINASE/DIHYDROPYRIMIDINASE FAMILY MEMBER"/>
    <property type="match status" value="1"/>
</dbReference>
<dbReference type="InterPro" id="IPR050378">
    <property type="entry name" value="Metallo-dep_Hydrolases_sf"/>
</dbReference>
<dbReference type="InterPro" id="IPR011059">
    <property type="entry name" value="Metal-dep_hydrolase_composite"/>
</dbReference>
<name>A0ABM9M6B8_9MYCO</name>
<organism evidence="2 3">
    <name type="scientific">[Mycobacterium] holstebronense</name>
    <dbReference type="NCBI Taxonomy" id="3064288"/>
    <lineage>
        <taxon>Bacteria</taxon>
        <taxon>Bacillati</taxon>
        <taxon>Actinomycetota</taxon>
        <taxon>Actinomycetes</taxon>
        <taxon>Mycobacteriales</taxon>
        <taxon>Mycobacteriaceae</taxon>
        <taxon>Mycolicibacterium</taxon>
    </lineage>
</organism>
<dbReference type="Proteomes" id="UP001190464">
    <property type="component" value="Chromosome"/>
</dbReference>
<feature type="domain" description="Amidohydrolase 3" evidence="1">
    <location>
        <begin position="51"/>
        <end position="568"/>
    </location>
</feature>
<dbReference type="InterPro" id="IPR032466">
    <property type="entry name" value="Metal_Hydrolase"/>
</dbReference>
<evidence type="ECO:0000313" key="3">
    <source>
        <dbReference type="Proteomes" id="UP001190464"/>
    </source>
</evidence>
<dbReference type="PANTHER" id="PTHR11647:SF1">
    <property type="entry name" value="COLLAPSIN RESPONSE MEDIATOR PROTEIN"/>
    <property type="match status" value="1"/>
</dbReference>